<keyword evidence="1" id="KW-0812">Transmembrane</keyword>
<feature type="transmembrane region" description="Helical" evidence="1">
    <location>
        <begin position="28"/>
        <end position="50"/>
    </location>
</feature>
<name>A0ABX8ICE4_9GAMM</name>
<keyword evidence="1" id="KW-0472">Membrane</keyword>
<protein>
    <recommendedName>
        <fullName evidence="2">CD-NTase-associated protein 15 domain-containing protein</fullName>
    </recommendedName>
</protein>
<evidence type="ECO:0000313" key="3">
    <source>
        <dbReference type="EMBL" id="QWV11308.1"/>
    </source>
</evidence>
<dbReference type="Pfam" id="PF18153">
    <property type="entry name" value="Cap15_CD_rec"/>
    <property type="match status" value="1"/>
</dbReference>
<dbReference type="EMBL" id="CP076686">
    <property type="protein sequence ID" value="QWV11308.1"/>
    <property type="molecule type" value="Genomic_DNA"/>
</dbReference>
<accession>A0ABX8ICE4</accession>
<proteinExistence type="predicted"/>
<dbReference type="GeneID" id="78560046"/>
<sequence>MNRAFATIIVGLVVATWAAYLLIQGKTLTWSYLGPFSLAVGVLTAAGFIFKHWTWHWPVVHLLTKTPHLSGTWIGTLKSDYIHEGETAPRGPIDAVLVVTQSADELNVRQYTKESSSTTVAASVTAEPGDKFILATVFINEPDIELQQTRSRMHYGATRLAVEGSPRSPEQMVGNYWTARKTSGSLEFQFVSRNRAHSFEHAYRLRKASE</sequence>
<keyword evidence="1" id="KW-1133">Transmembrane helix</keyword>
<dbReference type="Proteomes" id="UP000683442">
    <property type="component" value="Chromosome"/>
</dbReference>
<evidence type="ECO:0000259" key="2">
    <source>
        <dbReference type="Pfam" id="PF18153"/>
    </source>
</evidence>
<organism evidence="3 4">
    <name type="scientific">Marinobacter adhaerens</name>
    <dbReference type="NCBI Taxonomy" id="1033846"/>
    <lineage>
        <taxon>Bacteria</taxon>
        <taxon>Pseudomonadati</taxon>
        <taxon>Pseudomonadota</taxon>
        <taxon>Gammaproteobacteria</taxon>
        <taxon>Pseudomonadales</taxon>
        <taxon>Marinobacteraceae</taxon>
        <taxon>Marinobacter</taxon>
    </lineage>
</organism>
<evidence type="ECO:0000313" key="4">
    <source>
        <dbReference type="Proteomes" id="UP000683442"/>
    </source>
</evidence>
<dbReference type="InterPro" id="IPR041208">
    <property type="entry name" value="Cap15"/>
</dbReference>
<reference evidence="3 4" key="1">
    <citation type="submission" date="2021-06" db="EMBL/GenBank/DDBJ databases">
        <title>Microbial metabolic specificity influences pelagic lipid remineralization.</title>
        <authorList>
            <person name="Behrendt L."/>
            <person name="Hunter J.E."/>
            <person name="Alcolombri U."/>
            <person name="Smriga S."/>
            <person name="Mincer T."/>
            <person name="Lowenstein D.P."/>
            <person name="Peaudecerf F.J."/>
            <person name="Fernandez V.I."/>
            <person name="Fredricks H."/>
            <person name="Almblad H."/>
            <person name="Harrison J.J."/>
            <person name="Stocker R."/>
            <person name="Van Mooy B.A.S."/>
        </authorList>
    </citation>
    <scope>NUCLEOTIDE SEQUENCE [LARGE SCALE GENOMIC DNA]</scope>
    <source>
        <strain evidence="3 4">HP15-B</strain>
    </source>
</reference>
<evidence type="ECO:0000256" key="1">
    <source>
        <dbReference type="SAM" id="Phobius"/>
    </source>
</evidence>
<gene>
    <name evidence="3" type="ORF">KQ249_11385</name>
</gene>
<keyword evidence="4" id="KW-1185">Reference proteome</keyword>
<dbReference type="RefSeq" id="WP_169702146.1">
    <property type="nucleotide sequence ID" value="NZ_CP076686.1"/>
</dbReference>
<feature type="domain" description="CD-NTase-associated protein 15" evidence="2">
    <location>
        <begin position="64"/>
        <end position="188"/>
    </location>
</feature>